<organism evidence="2 3">
    <name type="scientific">Pseudo-nitzschia multistriata</name>
    <dbReference type="NCBI Taxonomy" id="183589"/>
    <lineage>
        <taxon>Eukaryota</taxon>
        <taxon>Sar</taxon>
        <taxon>Stramenopiles</taxon>
        <taxon>Ochrophyta</taxon>
        <taxon>Bacillariophyta</taxon>
        <taxon>Bacillariophyceae</taxon>
        <taxon>Bacillariophycidae</taxon>
        <taxon>Bacillariales</taxon>
        <taxon>Bacillariaceae</taxon>
        <taxon>Pseudo-nitzschia</taxon>
    </lineage>
</organism>
<reference evidence="2 3" key="1">
    <citation type="submission" date="2019-01" db="EMBL/GenBank/DDBJ databases">
        <authorList>
            <person name="Ferrante I. M."/>
        </authorList>
    </citation>
    <scope>NUCLEOTIDE SEQUENCE [LARGE SCALE GENOMIC DNA]</scope>
    <source>
        <strain evidence="2 3">B856</strain>
    </source>
</reference>
<keyword evidence="3" id="KW-1185">Reference proteome</keyword>
<dbReference type="EMBL" id="CAACVS010000247">
    <property type="protein sequence ID" value="VEU39971.1"/>
    <property type="molecule type" value="Genomic_DNA"/>
</dbReference>
<dbReference type="AlphaFoldDB" id="A0A448ZD82"/>
<feature type="region of interest" description="Disordered" evidence="1">
    <location>
        <begin position="18"/>
        <end position="37"/>
    </location>
</feature>
<protein>
    <submittedName>
        <fullName evidence="2">Uncharacterized protein</fullName>
    </submittedName>
</protein>
<gene>
    <name evidence="2" type="ORF">PSNMU_V1.4_AUG-EV-PASAV3_0068490</name>
</gene>
<dbReference type="OrthoDB" id="10429139at2759"/>
<dbReference type="Proteomes" id="UP000291116">
    <property type="component" value="Unassembled WGS sequence"/>
</dbReference>
<evidence type="ECO:0000313" key="3">
    <source>
        <dbReference type="Proteomes" id="UP000291116"/>
    </source>
</evidence>
<accession>A0A448ZD82</accession>
<name>A0A448ZD82_9STRA</name>
<proteinExistence type="predicted"/>
<evidence type="ECO:0000256" key="1">
    <source>
        <dbReference type="SAM" id="MobiDB-lite"/>
    </source>
</evidence>
<sequence>MSFLGEWHMRQKALKHAEREGKMNASTNLRSYRGGRHSIRDAEEQKALKEAERHMRKNASNILRNYRGGEHDIKDHERVAINERKKNNARLDIEHREPDISAEIKRGKGDFHAGKSRQLFIFDFSFGLIYDDSQPEPGVDLCAQAAEVIIPYILNQWSNETNVFFHPKSPEVVGDISIDDWYESEDSTRYVVRGKVPIQVFVDGSAKDIVAPLQKVLKRYVSFQPISAKEVEDTTEERRRQLIIGHEGRSRWMRVRQCRLSGLGITF</sequence>
<evidence type="ECO:0000313" key="2">
    <source>
        <dbReference type="EMBL" id="VEU39971.1"/>
    </source>
</evidence>